<feature type="domain" description="Spore germination GerAC-like C-terminal" evidence="10">
    <location>
        <begin position="246"/>
        <end position="396"/>
    </location>
</feature>
<evidence type="ECO:0000256" key="9">
    <source>
        <dbReference type="SAM" id="Phobius"/>
    </source>
</evidence>
<dbReference type="GO" id="GO:0016020">
    <property type="term" value="C:membrane"/>
    <property type="evidence" value="ECO:0007669"/>
    <property type="project" value="UniProtKB-SubCell"/>
</dbReference>
<keyword evidence="3" id="KW-0309">Germination</keyword>
<feature type="domain" description="Spore germination protein N-terminal" evidence="11">
    <location>
        <begin position="34"/>
        <end position="202"/>
    </location>
</feature>
<dbReference type="Pfam" id="PF05504">
    <property type="entry name" value="Spore_GerAC"/>
    <property type="match status" value="1"/>
</dbReference>
<evidence type="ECO:0000256" key="3">
    <source>
        <dbReference type="ARBA" id="ARBA00022544"/>
    </source>
</evidence>
<feature type="region of interest" description="Disordered" evidence="8">
    <location>
        <begin position="208"/>
        <end position="238"/>
    </location>
</feature>
<dbReference type="InterPro" id="IPR057336">
    <property type="entry name" value="GerAC_N"/>
</dbReference>
<dbReference type="GO" id="GO:0009847">
    <property type="term" value="P:spore germination"/>
    <property type="evidence" value="ECO:0007669"/>
    <property type="project" value="InterPro"/>
</dbReference>
<evidence type="ECO:0000313" key="13">
    <source>
        <dbReference type="Proteomes" id="UP000824044"/>
    </source>
</evidence>
<evidence type="ECO:0000313" key="12">
    <source>
        <dbReference type="EMBL" id="HIZ24264.1"/>
    </source>
</evidence>
<reference evidence="12" key="1">
    <citation type="journal article" date="2021" name="PeerJ">
        <title>Extensive microbial diversity within the chicken gut microbiome revealed by metagenomics and culture.</title>
        <authorList>
            <person name="Gilroy R."/>
            <person name="Ravi A."/>
            <person name="Getino M."/>
            <person name="Pursley I."/>
            <person name="Horton D.L."/>
            <person name="Alikhan N.F."/>
            <person name="Baker D."/>
            <person name="Gharbi K."/>
            <person name="Hall N."/>
            <person name="Watson M."/>
            <person name="Adriaenssens E.M."/>
            <person name="Foster-Nyarko E."/>
            <person name="Jarju S."/>
            <person name="Secka A."/>
            <person name="Antonio M."/>
            <person name="Oren A."/>
            <person name="Chaudhuri R.R."/>
            <person name="La Ragione R."/>
            <person name="Hildebrand F."/>
            <person name="Pallen M.J."/>
        </authorList>
    </citation>
    <scope>NUCLEOTIDE SEQUENCE</scope>
    <source>
        <strain evidence="12">CHK33-5263</strain>
    </source>
</reference>
<dbReference type="InterPro" id="IPR046953">
    <property type="entry name" value="Spore_GerAC-like_C"/>
</dbReference>
<dbReference type="PANTHER" id="PTHR35789">
    <property type="entry name" value="SPORE GERMINATION PROTEIN B3"/>
    <property type="match status" value="1"/>
</dbReference>
<dbReference type="PANTHER" id="PTHR35789:SF1">
    <property type="entry name" value="SPORE GERMINATION PROTEIN B3"/>
    <property type="match status" value="1"/>
</dbReference>
<keyword evidence="7" id="KW-0449">Lipoprotein</keyword>
<evidence type="ECO:0000256" key="8">
    <source>
        <dbReference type="SAM" id="MobiDB-lite"/>
    </source>
</evidence>
<proteinExistence type="inferred from homology"/>
<dbReference type="InterPro" id="IPR008844">
    <property type="entry name" value="Spore_GerAC-like"/>
</dbReference>
<accession>A0A9D2DWF1</accession>
<gene>
    <name evidence="12" type="ORF">H9812_02155</name>
</gene>
<evidence type="ECO:0000256" key="4">
    <source>
        <dbReference type="ARBA" id="ARBA00022729"/>
    </source>
</evidence>
<comment type="caution">
    <text evidence="12">The sequence shown here is derived from an EMBL/GenBank/DDBJ whole genome shotgun (WGS) entry which is preliminary data.</text>
</comment>
<keyword evidence="9" id="KW-0812">Transmembrane</keyword>
<evidence type="ECO:0000259" key="10">
    <source>
        <dbReference type="Pfam" id="PF05504"/>
    </source>
</evidence>
<organism evidence="12 13">
    <name type="scientific">Candidatus Gallimonas intestinigallinarum</name>
    <dbReference type="NCBI Taxonomy" id="2838604"/>
    <lineage>
        <taxon>Bacteria</taxon>
        <taxon>Bacillati</taxon>
        <taxon>Bacillota</taxon>
        <taxon>Clostridia</taxon>
        <taxon>Candidatus Gallimonas</taxon>
    </lineage>
</organism>
<feature type="transmembrane region" description="Helical" evidence="9">
    <location>
        <begin position="7"/>
        <end position="27"/>
    </location>
</feature>
<sequence length="399" mass="42143">MKTKRFLAALPGRLCLIIVAAIILIFFSNDFGLVDIQKTAIVLAVGIDRDGEDFALTAQIAVPKGSDRTTGGTSSVEIEGRGATVPDCIADIYAKTGWVPKLVFCNLVLLGESAANEDVFSCLDFFLRNEYIPNSCQLAACEGSAGEMLSTTSAIDDTSALALSKLFSDAAKKSGYVLTTTLREFAVGYYGVSGSGYMPYVRAQVQEGSSSGGSSGGSSSSAGSSGSSDRSGGAGAQEKKVYSAEETAIFSGGRLAAILPREQTFAFSLLEGNVYTGSFQADGQTYVVLKNGGSVGLELADVPTATLSLELRVQLYGTREASSPEEIAKSMLTPEQEARAEEVLTGYLSDLWDTCVQTGCDLFELRTKLYRASLAEYGQWKDSILAVPVKIEATIKSVS</sequence>
<dbReference type="EMBL" id="DXBS01000043">
    <property type="protein sequence ID" value="HIZ24264.1"/>
    <property type="molecule type" value="Genomic_DNA"/>
</dbReference>
<keyword evidence="4" id="KW-0732">Signal</keyword>
<comment type="similarity">
    <text evidence="2">Belongs to the GerABKC lipoprotein family.</text>
</comment>
<reference evidence="12" key="2">
    <citation type="submission" date="2021-04" db="EMBL/GenBank/DDBJ databases">
        <authorList>
            <person name="Gilroy R."/>
        </authorList>
    </citation>
    <scope>NUCLEOTIDE SEQUENCE</scope>
    <source>
        <strain evidence="12">CHK33-5263</strain>
    </source>
</reference>
<protein>
    <recommendedName>
        <fullName evidence="14">Germination protein Ger(X)C family</fullName>
    </recommendedName>
</protein>
<evidence type="ECO:0000256" key="2">
    <source>
        <dbReference type="ARBA" id="ARBA00007886"/>
    </source>
</evidence>
<name>A0A9D2DWF1_9FIRM</name>
<evidence type="ECO:0000256" key="1">
    <source>
        <dbReference type="ARBA" id="ARBA00004635"/>
    </source>
</evidence>
<comment type="subcellular location">
    <subcellularLocation>
        <location evidence="1">Membrane</location>
        <topology evidence="1">Lipid-anchor</topology>
    </subcellularLocation>
</comment>
<keyword evidence="6" id="KW-0564">Palmitate</keyword>
<evidence type="ECO:0000256" key="5">
    <source>
        <dbReference type="ARBA" id="ARBA00023136"/>
    </source>
</evidence>
<dbReference type="AlphaFoldDB" id="A0A9D2DWF1"/>
<evidence type="ECO:0008006" key="14">
    <source>
        <dbReference type="Google" id="ProtNLM"/>
    </source>
</evidence>
<evidence type="ECO:0000256" key="7">
    <source>
        <dbReference type="ARBA" id="ARBA00023288"/>
    </source>
</evidence>
<keyword evidence="5 9" id="KW-0472">Membrane</keyword>
<dbReference type="Proteomes" id="UP000824044">
    <property type="component" value="Unassembled WGS sequence"/>
</dbReference>
<keyword evidence="9" id="KW-1133">Transmembrane helix</keyword>
<dbReference type="Pfam" id="PF25198">
    <property type="entry name" value="Spore_GerAC_N"/>
    <property type="match status" value="1"/>
</dbReference>
<evidence type="ECO:0000259" key="11">
    <source>
        <dbReference type="Pfam" id="PF25198"/>
    </source>
</evidence>
<evidence type="ECO:0000256" key="6">
    <source>
        <dbReference type="ARBA" id="ARBA00023139"/>
    </source>
</evidence>
<feature type="compositionally biased region" description="Low complexity" evidence="8">
    <location>
        <begin position="217"/>
        <end position="231"/>
    </location>
</feature>